<evidence type="ECO:0000259" key="4">
    <source>
        <dbReference type="PROSITE" id="PS50932"/>
    </source>
</evidence>
<dbReference type="Proteomes" id="UP000265768">
    <property type="component" value="Unassembled WGS sequence"/>
</dbReference>
<dbReference type="CDD" id="cd01392">
    <property type="entry name" value="HTH_LacI"/>
    <property type="match status" value="1"/>
</dbReference>
<dbReference type="Gene3D" id="1.10.260.40">
    <property type="entry name" value="lambda repressor-like DNA-binding domains"/>
    <property type="match status" value="1"/>
</dbReference>
<evidence type="ECO:0000313" key="6">
    <source>
        <dbReference type="Proteomes" id="UP000265768"/>
    </source>
</evidence>
<dbReference type="GO" id="GO:0000976">
    <property type="term" value="F:transcription cis-regulatory region binding"/>
    <property type="evidence" value="ECO:0007669"/>
    <property type="project" value="TreeGrafter"/>
</dbReference>
<keyword evidence="6" id="KW-1185">Reference proteome</keyword>
<evidence type="ECO:0000256" key="1">
    <source>
        <dbReference type="ARBA" id="ARBA00023015"/>
    </source>
</evidence>
<name>A0A3A4ADE6_9ACTN</name>
<dbReference type="PANTHER" id="PTHR30146:SF153">
    <property type="entry name" value="LACTOSE OPERON REPRESSOR"/>
    <property type="match status" value="1"/>
</dbReference>
<sequence>MTDTPTRPATSVDVARLAGVSQATVSYVLNDRPGARVGEETRRRVREAAETLGYVPHASARSLRTGRSGLVLLALSVAPTGRLVAGILDDLEAAFRERGYTLVQYGERRLRGVTAARAWAELRPVAVIAETYRLTEAAVRLLRSSGVRAVVGFGEGPSPLVATSVIDHAEIGSLAAGHLHDRGRRRLAAIVPKEEGLRKMGLGRLRGAERAAEARGLTVERVDLAFDEDEAAAAVAAWRSRDPGERPDGVFAYNDDYAMLLMSALLDAGVAVPGDVALAGCDDLPQARFTRPRLTSVRVESPPPDAGLVAAVDAAIRQERPLNPGEVLSRVQCALIARDSS</sequence>
<keyword evidence="2" id="KW-0238">DNA-binding</keyword>
<comment type="caution">
    <text evidence="5">The sequence shown here is derived from an EMBL/GenBank/DDBJ whole genome shotgun (WGS) entry which is preliminary data.</text>
</comment>
<feature type="domain" description="HTH lacI-type" evidence="4">
    <location>
        <begin position="9"/>
        <end position="65"/>
    </location>
</feature>
<dbReference type="InterPro" id="IPR028082">
    <property type="entry name" value="Peripla_BP_I"/>
</dbReference>
<evidence type="ECO:0000256" key="3">
    <source>
        <dbReference type="ARBA" id="ARBA00023163"/>
    </source>
</evidence>
<dbReference type="PROSITE" id="PS50932">
    <property type="entry name" value="HTH_LACI_2"/>
    <property type="match status" value="1"/>
</dbReference>
<evidence type="ECO:0000313" key="5">
    <source>
        <dbReference type="EMBL" id="RJL23613.1"/>
    </source>
</evidence>
<dbReference type="SMART" id="SM00354">
    <property type="entry name" value="HTH_LACI"/>
    <property type="match status" value="1"/>
</dbReference>
<dbReference type="InterPro" id="IPR046335">
    <property type="entry name" value="LacI/GalR-like_sensor"/>
</dbReference>
<dbReference type="EMBL" id="QZEY01000018">
    <property type="protein sequence ID" value="RJL23613.1"/>
    <property type="molecule type" value="Genomic_DNA"/>
</dbReference>
<protein>
    <submittedName>
        <fullName evidence="5">LacI family transcriptional regulator</fullName>
    </submittedName>
</protein>
<dbReference type="SUPFAM" id="SSF47413">
    <property type="entry name" value="lambda repressor-like DNA-binding domains"/>
    <property type="match status" value="1"/>
</dbReference>
<gene>
    <name evidence="5" type="ORF">D5H75_32445</name>
</gene>
<dbReference type="InterPro" id="IPR010982">
    <property type="entry name" value="Lambda_DNA-bd_dom_sf"/>
</dbReference>
<reference evidence="5 6" key="1">
    <citation type="submission" date="2018-09" db="EMBL/GenBank/DDBJ databases">
        <title>YIM 75507 draft genome.</title>
        <authorList>
            <person name="Tang S."/>
            <person name="Feng Y."/>
        </authorList>
    </citation>
    <scope>NUCLEOTIDE SEQUENCE [LARGE SCALE GENOMIC DNA]</scope>
    <source>
        <strain evidence="5 6">YIM 75507</strain>
    </source>
</reference>
<organism evidence="5 6">
    <name type="scientific">Bailinhaonella thermotolerans</name>
    <dbReference type="NCBI Taxonomy" id="1070861"/>
    <lineage>
        <taxon>Bacteria</taxon>
        <taxon>Bacillati</taxon>
        <taxon>Actinomycetota</taxon>
        <taxon>Actinomycetes</taxon>
        <taxon>Streptosporangiales</taxon>
        <taxon>Streptosporangiaceae</taxon>
        <taxon>Bailinhaonella</taxon>
    </lineage>
</organism>
<dbReference type="AlphaFoldDB" id="A0A3A4ADE6"/>
<evidence type="ECO:0000256" key="2">
    <source>
        <dbReference type="ARBA" id="ARBA00023125"/>
    </source>
</evidence>
<dbReference type="GO" id="GO:0003700">
    <property type="term" value="F:DNA-binding transcription factor activity"/>
    <property type="evidence" value="ECO:0007669"/>
    <property type="project" value="TreeGrafter"/>
</dbReference>
<dbReference type="Pfam" id="PF00356">
    <property type="entry name" value="LacI"/>
    <property type="match status" value="1"/>
</dbReference>
<accession>A0A3A4ADE6</accession>
<proteinExistence type="predicted"/>
<dbReference type="SUPFAM" id="SSF53822">
    <property type="entry name" value="Periplasmic binding protein-like I"/>
    <property type="match status" value="1"/>
</dbReference>
<keyword evidence="3" id="KW-0804">Transcription</keyword>
<dbReference type="InterPro" id="IPR000843">
    <property type="entry name" value="HTH_LacI"/>
</dbReference>
<dbReference type="CDD" id="cd06267">
    <property type="entry name" value="PBP1_LacI_sugar_binding-like"/>
    <property type="match status" value="1"/>
</dbReference>
<dbReference type="PANTHER" id="PTHR30146">
    <property type="entry name" value="LACI-RELATED TRANSCRIPTIONAL REPRESSOR"/>
    <property type="match status" value="1"/>
</dbReference>
<dbReference type="Gene3D" id="3.40.50.2300">
    <property type="match status" value="2"/>
</dbReference>
<dbReference type="OrthoDB" id="3288692at2"/>
<dbReference type="Pfam" id="PF13377">
    <property type="entry name" value="Peripla_BP_3"/>
    <property type="match status" value="1"/>
</dbReference>
<keyword evidence="1" id="KW-0805">Transcription regulation</keyword>
<dbReference type="RefSeq" id="WP_119930401.1">
    <property type="nucleotide sequence ID" value="NZ_QZEY01000018.1"/>
</dbReference>